<evidence type="ECO:0000313" key="2">
    <source>
        <dbReference type="Proteomes" id="UP001058074"/>
    </source>
</evidence>
<evidence type="ECO:0000313" key="1">
    <source>
        <dbReference type="EMBL" id="GKX67725.1"/>
    </source>
</evidence>
<comment type="caution">
    <text evidence="1">The sequence shown here is derived from an EMBL/GenBank/DDBJ whole genome shotgun (WGS) entry which is preliminary data.</text>
</comment>
<name>A0ACB5REM0_9CLOT</name>
<sequence>MEKIKIITDSTADIPMSIFREKDIEVLPLLINFGEESYLDGVEINPKHMFKRIEEEDVLPTTAQVTPNRFYDCFKKYLEEGYKIVSIHLSSNMSGTYQSACIAKNMLETEDIEVIDSQNVTSGLGLLVLKAHELKEQGINIHEIKEQLDIIKDKISASLAFESLDNLVRGGRISKTAGVIGSVLGIRLILDVQDGMMAVKNKVRGSKKAIRTIIEEFESSDRTPDELVALLNAENEEIFEGLKKYLVENNIEHIECEVGCSVGIHSGPKAAGLFFIRK</sequence>
<proteinExistence type="predicted"/>
<organism evidence="1 2">
    <name type="scientific">Inconstantimicrobium mannanitabidum</name>
    <dbReference type="NCBI Taxonomy" id="1604901"/>
    <lineage>
        <taxon>Bacteria</taxon>
        <taxon>Bacillati</taxon>
        <taxon>Bacillota</taxon>
        <taxon>Clostridia</taxon>
        <taxon>Eubacteriales</taxon>
        <taxon>Clostridiaceae</taxon>
        <taxon>Inconstantimicrobium</taxon>
    </lineage>
</organism>
<gene>
    <name evidence="1" type="ORF">rsdtw13_29830</name>
</gene>
<dbReference type="EMBL" id="BROD01000001">
    <property type="protein sequence ID" value="GKX67725.1"/>
    <property type="molecule type" value="Genomic_DNA"/>
</dbReference>
<accession>A0ACB5REM0</accession>
<dbReference type="Proteomes" id="UP001058074">
    <property type="component" value="Unassembled WGS sequence"/>
</dbReference>
<keyword evidence="2" id="KW-1185">Reference proteome</keyword>
<protein>
    <submittedName>
        <fullName evidence="1">DegV domain-containing protein</fullName>
    </submittedName>
</protein>
<reference evidence="1" key="1">
    <citation type="journal article" date="2025" name="Int. J. Syst. Evol. Microbiol.">
        <title>Inconstantimicrobium mannanitabidum sp. nov., a novel member of the family Clostridiaceae isolated from anoxic soil under the treatment of reductive soil disinfestation.</title>
        <authorList>
            <person name="Ueki A."/>
            <person name="Tonouchi A."/>
            <person name="Honma S."/>
            <person name="Kaku N."/>
            <person name="Ueki K."/>
        </authorList>
    </citation>
    <scope>NUCLEOTIDE SEQUENCE</scope>
    <source>
        <strain evidence="1">TW13</strain>
    </source>
</reference>